<sequence>MAKKVVGQIKLQIPAGKATPAPPVGPALGQHGVNIMGFCKEFNAKTADQAGLIIPVVISVYQDRSFTFITKTPPAAVLIKKAVGIDKASGEPNKKKVAKISRDKLKEIAELKMPDLNANTVEAAMEMIAGTARSMGIEVEA</sequence>
<evidence type="ECO:0000256" key="5">
    <source>
        <dbReference type="ARBA" id="ARBA00022980"/>
    </source>
</evidence>
<dbReference type="CDD" id="cd00349">
    <property type="entry name" value="Ribosomal_L11"/>
    <property type="match status" value="1"/>
</dbReference>
<dbReference type="InterPro" id="IPR000911">
    <property type="entry name" value="Ribosomal_uL11"/>
</dbReference>
<evidence type="ECO:0000259" key="10">
    <source>
        <dbReference type="Pfam" id="PF00298"/>
    </source>
</evidence>
<dbReference type="InterPro" id="IPR020783">
    <property type="entry name" value="Ribosomal_uL11_C"/>
</dbReference>
<keyword evidence="3 7" id="KW-0699">rRNA-binding</keyword>
<reference evidence="12 13" key="1">
    <citation type="submission" date="2016-10" db="EMBL/GenBank/DDBJ databases">
        <authorList>
            <person name="de Groot N.N."/>
        </authorList>
    </citation>
    <scope>NUCLEOTIDE SEQUENCE [LARGE SCALE GENOMIC DNA]</scope>
    <source>
        <strain evidence="12 13">DSM 18979</strain>
    </source>
</reference>
<keyword evidence="13" id="KW-1185">Reference proteome</keyword>
<dbReference type="FunFam" id="3.30.1550.10:FF:000001">
    <property type="entry name" value="50S ribosomal protein L11"/>
    <property type="match status" value="1"/>
</dbReference>
<dbReference type="PANTHER" id="PTHR11661">
    <property type="entry name" value="60S RIBOSOMAL PROTEIN L12"/>
    <property type="match status" value="1"/>
</dbReference>
<keyword evidence="4 7" id="KW-0694">RNA-binding</keyword>
<name>A0A1I0H4U9_9FIRM</name>
<dbReference type="InterPro" id="IPR036796">
    <property type="entry name" value="Ribosomal_uL11_N_sf"/>
</dbReference>
<dbReference type="OrthoDB" id="9802408at2"/>
<dbReference type="AlphaFoldDB" id="A0A1I0H4U9"/>
<dbReference type="FunFam" id="1.10.10.250:FF:000001">
    <property type="entry name" value="50S ribosomal protein L11"/>
    <property type="match status" value="1"/>
</dbReference>
<dbReference type="GO" id="GO:0003735">
    <property type="term" value="F:structural constituent of ribosome"/>
    <property type="evidence" value="ECO:0007669"/>
    <property type="project" value="InterPro"/>
</dbReference>
<dbReference type="SUPFAM" id="SSF46906">
    <property type="entry name" value="Ribosomal protein L11, C-terminal domain"/>
    <property type="match status" value="1"/>
</dbReference>
<dbReference type="InterPro" id="IPR006519">
    <property type="entry name" value="Ribosomal_uL11_bac-typ"/>
</dbReference>
<keyword evidence="5 7" id="KW-0689">Ribosomal protein</keyword>
<evidence type="ECO:0000313" key="13">
    <source>
        <dbReference type="Proteomes" id="UP000199568"/>
    </source>
</evidence>
<evidence type="ECO:0000313" key="12">
    <source>
        <dbReference type="EMBL" id="SET78546.1"/>
    </source>
</evidence>
<accession>A0A1I0H4U9</accession>
<protein>
    <recommendedName>
        <fullName evidence="7">Large ribosomal subunit protein uL11</fullName>
    </recommendedName>
</protein>
<evidence type="ECO:0000256" key="7">
    <source>
        <dbReference type="HAMAP-Rule" id="MF_00736"/>
    </source>
</evidence>
<evidence type="ECO:0000256" key="6">
    <source>
        <dbReference type="ARBA" id="ARBA00023274"/>
    </source>
</evidence>
<comment type="subunit">
    <text evidence="7">Part of the ribosomal stalk of the 50S ribosomal subunit. Interacts with L10 and the large rRNA to form the base of the stalk. L10 forms an elongated spine to which L12 dimers bind in a sequential fashion forming a multimeric L10(L12)X complex.</text>
</comment>
<organism evidence="12 13">
    <name type="scientific">Natronincola peptidivorans</name>
    <dbReference type="NCBI Taxonomy" id="426128"/>
    <lineage>
        <taxon>Bacteria</taxon>
        <taxon>Bacillati</taxon>
        <taxon>Bacillota</taxon>
        <taxon>Clostridia</taxon>
        <taxon>Peptostreptococcales</taxon>
        <taxon>Natronincolaceae</taxon>
        <taxon>Natronincola</taxon>
    </lineage>
</organism>
<dbReference type="GO" id="GO:0022625">
    <property type="term" value="C:cytosolic large ribosomal subunit"/>
    <property type="evidence" value="ECO:0007669"/>
    <property type="project" value="TreeGrafter"/>
</dbReference>
<feature type="domain" description="Large ribosomal subunit protein uL11 C-terminal" evidence="10">
    <location>
        <begin position="71"/>
        <end position="139"/>
    </location>
</feature>
<dbReference type="PANTHER" id="PTHR11661:SF1">
    <property type="entry name" value="LARGE RIBOSOMAL SUBUNIT PROTEIN UL11M"/>
    <property type="match status" value="1"/>
</dbReference>
<keyword evidence="6 7" id="KW-0687">Ribonucleoprotein</keyword>
<dbReference type="GO" id="GO:0070180">
    <property type="term" value="F:large ribosomal subunit rRNA binding"/>
    <property type="evidence" value="ECO:0007669"/>
    <property type="project" value="UniProtKB-UniRule"/>
</dbReference>
<comment type="similarity">
    <text evidence="1 7 8">Belongs to the universal ribosomal protein uL11 family.</text>
</comment>
<gene>
    <name evidence="7" type="primary">rplK</name>
    <name evidence="12" type="ORF">SAMN05660297_03496</name>
</gene>
<dbReference type="RefSeq" id="WP_090446869.1">
    <property type="nucleotide sequence ID" value="NZ_FOHU01000033.1"/>
</dbReference>
<dbReference type="GO" id="GO:0006412">
    <property type="term" value="P:translation"/>
    <property type="evidence" value="ECO:0007669"/>
    <property type="project" value="UniProtKB-UniRule"/>
</dbReference>
<evidence type="ECO:0000256" key="4">
    <source>
        <dbReference type="ARBA" id="ARBA00022884"/>
    </source>
</evidence>
<comment type="function">
    <text evidence="7 9">Forms part of the ribosomal stalk which helps the ribosome interact with GTP-bound translation factors.</text>
</comment>
<dbReference type="Pfam" id="PF00298">
    <property type="entry name" value="Ribosomal_L11"/>
    <property type="match status" value="1"/>
</dbReference>
<dbReference type="SUPFAM" id="SSF54747">
    <property type="entry name" value="Ribosomal L11/L12e N-terminal domain"/>
    <property type="match status" value="1"/>
</dbReference>
<dbReference type="EMBL" id="FOHU01000033">
    <property type="protein sequence ID" value="SET78546.1"/>
    <property type="molecule type" value="Genomic_DNA"/>
</dbReference>
<dbReference type="Proteomes" id="UP000199568">
    <property type="component" value="Unassembled WGS sequence"/>
</dbReference>
<feature type="domain" description="Large ribosomal subunit protein uL11 N-terminal" evidence="11">
    <location>
        <begin position="9"/>
        <end position="66"/>
    </location>
</feature>
<dbReference type="InterPro" id="IPR036769">
    <property type="entry name" value="Ribosomal_uL11_C_sf"/>
</dbReference>
<evidence type="ECO:0000256" key="3">
    <source>
        <dbReference type="ARBA" id="ARBA00022730"/>
    </source>
</evidence>
<evidence type="ECO:0000256" key="8">
    <source>
        <dbReference type="RuleBase" id="RU003978"/>
    </source>
</evidence>
<dbReference type="Gene3D" id="3.30.1550.10">
    <property type="entry name" value="Ribosomal protein L11/L12, N-terminal domain"/>
    <property type="match status" value="1"/>
</dbReference>
<evidence type="ECO:0000256" key="2">
    <source>
        <dbReference type="ARBA" id="ARBA00022481"/>
    </source>
</evidence>
<dbReference type="STRING" id="426128.SAMN05660297_03496"/>
<evidence type="ECO:0000256" key="9">
    <source>
        <dbReference type="RuleBase" id="RU003979"/>
    </source>
</evidence>
<keyword evidence="2 7" id="KW-0488">Methylation</keyword>
<comment type="PTM">
    <text evidence="7 9">One or more lysine residues are methylated.</text>
</comment>
<dbReference type="HAMAP" id="MF_00736">
    <property type="entry name" value="Ribosomal_uL11"/>
    <property type="match status" value="1"/>
</dbReference>
<evidence type="ECO:0000259" key="11">
    <source>
        <dbReference type="Pfam" id="PF03946"/>
    </source>
</evidence>
<dbReference type="SMART" id="SM00649">
    <property type="entry name" value="RL11"/>
    <property type="match status" value="1"/>
</dbReference>
<dbReference type="InterPro" id="IPR020784">
    <property type="entry name" value="Ribosomal_uL11_N"/>
</dbReference>
<proteinExistence type="inferred from homology"/>
<dbReference type="Pfam" id="PF03946">
    <property type="entry name" value="Ribosomal_L11_N"/>
    <property type="match status" value="1"/>
</dbReference>
<dbReference type="NCBIfam" id="TIGR01632">
    <property type="entry name" value="L11_bact"/>
    <property type="match status" value="1"/>
</dbReference>
<evidence type="ECO:0000256" key="1">
    <source>
        <dbReference type="ARBA" id="ARBA00010537"/>
    </source>
</evidence>
<dbReference type="Gene3D" id="1.10.10.250">
    <property type="entry name" value="Ribosomal protein L11, C-terminal domain"/>
    <property type="match status" value="1"/>
</dbReference>